<keyword evidence="3" id="KW-1185">Reference proteome</keyword>
<evidence type="ECO:0000259" key="1">
    <source>
        <dbReference type="Pfam" id="PF01575"/>
    </source>
</evidence>
<dbReference type="Gene3D" id="3.10.129.10">
    <property type="entry name" value="Hotdog Thioesterase"/>
    <property type="match status" value="1"/>
</dbReference>
<dbReference type="PANTHER" id="PTHR43664:SF1">
    <property type="entry name" value="BETA-METHYLMALYL-COA DEHYDRATASE"/>
    <property type="match status" value="1"/>
</dbReference>
<reference evidence="2 3" key="1">
    <citation type="submission" date="2018-04" db="EMBL/GenBank/DDBJ databases">
        <title>Genomic Encyclopedia of Archaeal and Bacterial Type Strains, Phase II (KMG-II): from individual species to whole genera.</title>
        <authorList>
            <person name="Goeker M."/>
        </authorList>
    </citation>
    <scope>NUCLEOTIDE SEQUENCE [LARGE SCALE GENOMIC DNA]</scope>
    <source>
        <strain evidence="2 3">DSM 25521</strain>
    </source>
</reference>
<evidence type="ECO:0000313" key="2">
    <source>
        <dbReference type="EMBL" id="PTM60365.1"/>
    </source>
</evidence>
<dbReference type="InterPro" id="IPR052342">
    <property type="entry name" value="MCH/BMMD"/>
</dbReference>
<dbReference type="InterPro" id="IPR002539">
    <property type="entry name" value="MaoC-like_dom"/>
</dbReference>
<dbReference type="EMBL" id="PZZL01000003">
    <property type="protein sequence ID" value="PTM60365.1"/>
    <property type="molecule type" value="Genomic_DNA"/>
</dbReference>
<organism evidence="2 3">
    <name type="scientific">Phreatobacter oligotrophus</name>
    <dbReference type="NCBI Taxonomy" id="1122261"/>
    <lineage>
        <taxon>Bacteria</taxon>
        <taxon>Pseudomonadati</taxon>
        <taxon>Pseudomonadota</taxon>
        <taxon>Alphaproteobacteria</taxon>
        <taxon>Hyphomicrobiales</taxon>
        <taxon>Phreatobacteraceae</taxon>
        <taxon>Phreatobacter</taxon>
    </lineage>
</organism>
<accession>A0A2T4ZEP3</accession>
<dbReference type="SUPFAM" id="SSF54637">
    <property type="entry name" value="Thioesterase/thiol ester dehydrase-isomerase"/>
    <property type="match status" value="1"/>
</dbReference>
<comment type="caution">
    <text evidence="2">The sequence shown here is derived from an EMBL/GenBank/DDBJ whole genome shotgun (WGS) entry which is preliminary data.</text>
</comment>
<dbReference type="Pfam" id="PF01575">
    <property type="entry name" value="MaoC_dehydratas"/>
    <property type="match status" value="1"/>
</dbReference>
<dbReference type="RefSeq" id="WP_108176106.1">
    <property type="nucleotide sequence ID" value="NZ_PZZL01000003.1"/>
</dbReference>
<name>A0A2T4ZEP3_9HYPH</name>
<proteinExistence type="predicted"/>
<dbReference type="Proteomes" id="UP000241808">
    <property type="component" value="Unassembled WGS sequence"/>
</dbReference>
<evidence type="ECO:0000313" key="3">
    <source>
        <dbReference type="Proteomes" id="UP000241808"/>
    </source>
</evidence>
<dbReference type="CDD" id="cd03451">
    <property type="entry name" value="FkbR2"/>
    <property type="match status" value="1"/>
</dbReference>
<protein>
    <submittedName>
        <fullName evidence="2">Acyl dehydratase</fullName>
    </submittedName>
</protein>
<dbReference type="OrthoDB" id="9796589at2"/>
<sequence>MPGLYFDDFTVGHHFAHEVTRTITEADNIWFSCLTLNPQPLHIDAHAAARSEYGRPIVNSLFTLGLLVGLTVADTTLNTTVANLGFTEVKFPAPVFPGDSIRAETWVREVRRSRSRPEQGIVTFEHKAFNQDGVEVASCLRAALMRCRPGA</sequence>
<dbReference type="PANTHER" id="PTHR43664">
    <property type="entry name" value="MONOAMINE OXIDASE-RELATED"/>
    <property type="match status" value="1"/>
</dbReference>
<dbReference type="AlphaFoldDB" id="A0A2T4ZEP3"/>
<dbReference type="InterPro" id="IPR029069">
    <property type="entry name" value="HotDog_dom_sf"/>
</dbReference>
<feature type="domain" description="MaoC-like" evidence="1">
    <location>
        <begin position="11"/>
        <end position="125"/>
    </location>
</feature>
<gene>
    <name evidence="2" type="ORF">C8P69_103295</name>
</gene>